<dbReference type="Proteomes" id="UP000604001">
    <property type="component" value="Unassembled WGS sequence"/>
</dbReference>
<feature type="region of interest" description="Disordered" evidence="2">
    <location>
        <begin position="1"/>
        <end position="20"/>
    </location>
</feature>
<dbReference type="SUPFAM" id="SSF53448">
    <property type="entry name" value="Nucleotide-diphospho-sugar transferases"/>
    <property type="match status" value="1"/>
</dbReference>
<comment type="caution">
    <text evidence="4">The sequence shown here is derived from an EMBL/GenBank/DDBJ whole genome shotgun (WGS) entry which is preliminary data.</text>
</comment>
<keyword evidence="5" id="KW-1185">Reference proteome</keyword>
<gene>
    <name evidence="4" type="ORF">H7344_06420</name>
</gene>
<accession>A0ABR6U666</accession>
<organism evidence="4 5">
    <name type="scientific">Nocardioides deserti</name>
    <dbReference type="NCBI Taxonomy" id="1588644"/>
    <lineage>
        <taxon>Bacteria</taxon>
        <taxon>Bacillati</taxon>
        <taxon>Actinomycetota</taxon>
        <taxon>Actinomycetes</taxon>
        <taxon>Propionibacteriales</taxon>
        <taxon>Nocardioidaceae</taxon>
        <taxon>Nocardioides</taxon>
    </lineage>
</organism>
<evidence type="ECO:0000313" key="4">
    <source>
        <dbReference type="EMBL" id="MBC2959925.1"/>
    </source>
</evidence>
<dbReference type="EMBL" id="JACMYC010000003">
    <property type="protein sequence ID" value="MBC2959925.1"/>
    <property type="molecule type" value="Genomic_DNA"/>
</dbReference>
<evidence type="ECO:0000256" key="1">
    <source>
        <dbReference type="ARBA" id="ARBA00006739"/>
    </source>
</evidence>
<dbReference type="Pfam" id="PF00535">
    <property type="entry name" value="Glycos_transf_2"/>
    <property type="match status" value="1"/>
</dbReference>
<dbReference type="InterPro" id="IPR050256">
    <property type="entry name" value="Glycosyltransferase_2"/>
</dbReference>
<protein>
    <submittedName>
        <fullName evidence="4">Glycosyltransferase family 2 protein</fullName>
    </submittedName>
</protein>
<dbReference type="PANTHER" id="PTHR48090">
    <property type="entry name" value="UNDECAPRENYL-PHOSPHATE 4-DEOXY-4-FORMAMIDO-L-ARABINOSE TRANSFERASE-RELATED"/>
    <property type="match status" value="1"/>
</dbReference>
<reference evidence="4 5" key="1">
    <citation type="submission" date="2020-08" db="EMBL/GenBank/DDBJ databases">
        <title>novel species in genus Nocardioides.</title>
        <authorList>
            <person name="Zhang G."/>
        </authorList>
    </citation>
    <scope>NUCLEOTIDE SEQUENCE [LARGE SCALE GENOMIC DNA]</scope>
    <source>
        <strain evidence="4 5">SC8A-24</strain>
    </source>
</reference>
<dbReference type="InterPro" id="IPR029044">
    <property type="entry name" value="Nucleotide-diphossugar_trans"/>
</dbReference>
<evidence type="ECO:0000256" key="2">
    <source>
        <dbReference type="SAM" id="MobiDB-lite"/>
    </source>
</evidence>
<dbReference type="Gene3D" id="3.90.550.10">
    <property type="entry name" value="Spore Coat Polysaccharide Biosynthesis Protein SpsA, Chain A"/>
    <property type="match status" value="1"/>
</dbReference>
<dbReference type="InterPro" id="IPR001173">
    <property type="entry name" value="Glyco_trans_2-like"/>
</dbReference>
<dbReference type="CDD" id="cd04179">
    <property type="entry name" value="DPM_DPG-synthase_like"/>
    <property type="match status" value="1"/>
</dbReference>
<evidence type="ECO:0000313" key="5">
    <source>
        <dbReference type="Proteomes" id="UP000604001"/>
    </source>
</evidence>
<comment type="similarity">
    <text evidence="1">Belongs to the glycosyltransferase 2 family.</text>
</comment>
<dbReference type="PANTHER" id="PTHR48090:SF7">
    <property type="entry name" value="RFBJ PROTEIN"/>
    <property type="match status" value="1"/>
</dbReference>
<sequence length="242" mass="26510">MTRPYGVRVTDGATEGGPPTVGGSPVCDLVLPCRDEAPALAALLPRVPSEFAVVVVDNGSTDGTADVARRLGARVVTEPVPGYGAAVHSGLLAATRDHVAFMDGDGSFDPEELLPLLEDVRSGRYDMAVGRRRPVRRGVWPWHARAGNALILAWLRRRIHTDVHDIAPIRVSRRDELLALDIQDRRFGYPVELLQKVALAGWRVSERDVSYHPRAEGTRSKVSGSVRGTVRAARDFWKVLDR</sequence>
<name>A0ABR6U666_9ACTN</name>
<feature type="domain" description="Glycosyltransferase 2-like" evidence="3">
    <location>
        <begin position="30"/>
        <end position="170"/>
    </location>
</feature>
<evidence type="ECO:0000259" key="3">
    <source>
        <dbReference type="Pfam" id="PF00535"/>
    </source>
</evidence>
<proteinExistence type="inferred from homology"/>